<proteinExistence type="predicted"/>
<evidence type="ECO:0000313" key="2">
    <source>
        <dbReference type="EMBL" id="KAK3792060.1"/>
    </source>
</evidence>
<feature type="region of interest" description="Disordered" evidence="1">
    <location>
        <begin position="1"/>
        <end position="71"/>
    </location>
</feature>
<dbReference type="EMBL" id="JAWDGP010001389">
    <property type="protein sequence ID" value="KAK3792060.1"/>
    <property type="molecule type" value="Genomic_DNA"/>
</dbReference>
<dbReference type="AlphaFoldDB" id="A0AAE1E3E7"/>
<reference evidence="2" key="1">
    <citation type="journal article" date="2023" name="G3 (Bethesda)">
        <title>A reference genome for the long-term kleptoplast-retaining sea slug Elysia crispata morphotype clarki.</title>
        <authorList>
            <person name="Eastman K.E."/>
            <person name="Pendleton A.L."/>
            <person name="Shaikh M.A."/>
            <person name="Suttiyut T."/>
            <person name="Ogas R."/>
            <person name="Tomko P."/>
            <person name="Gavelis G."/>
            <person name="Widhalm J.R."/>
            <person name="Wisecaver J.H."/>
        </authorList>
    </citation>
    <scope>NUCLEOTIDE SEQUENCE</scope>
    <source>
        <strain evidence="2">ECLA1</strain>
    </source>
</reference>
<evidence type="ECO:0000313" key="3">
    <source>
        <dbReference type="Proteomes" id="UP001283361"/>
    </source>
</evidence>
<keyword evidence="3" id="KW-1185">Reference proteome</keyword>
<feature type="compositionally biased region" description="Basic and acidic residues" evidence="1">
    <location>
        <begin position="8"/>
        <end position="27"/>
    </location>
</feature>
<feature type="compositionally biased region" description="Basic and acidic residues" evidence="1">
    <location>
        <begin position="49"/>
        <end position="58"/>
    </location>
</feature>
<protein>
    <submittedName>
        <fullName evidence="2">Uncharacterized protein</fullName>
    </submittedName>
</protein>
<dbReference type="Proteomes" id="UP001283361">
    <property type="component" value="Unassembled WGS sequence"/>
</dbReference>
<name>A0AAE1E3E7_9GAST</name>
<organism evidence="2 3">
    <name type="scientific">Elysia crispata</name>
    <name type="common">lettuce slug</name>
    <dbReference type="NCBI Taxonomy" id="231223"/>
    <lineage>
        <taxon>Eukaryota</taxon>
        <taxon>Metazoa</taxon>
        <taxon>Spiralia</taxon>
        <taxon>Lophotrochozoa</taxon>
        <taxon>Mollusca</taxon>
        <taxon>Gastropoda</taxon>
        <taxon>Heterobranchia</taxon>
        <taxon>Euthyneura</taxon>
        <taxon>Panpulmonata</taxon>
        <taxon>Sacoglossa</taxon>
        <taxon>Placobranchoidea</taxon>
        <taxon>Plakobranchidae</taxon>
        <taxon>Elysia</taxon>
    </lineage>
</organism>
<accession>A0AAE1E3E7</accession>
<evidence type="ECO:0000256" key="1">
    <source>
        <dbReference type="SAM" id="MobiDB-lite"/>
    </source>
</evidence>
<gene>
    <name evidence="2" type="ORF">RRG08_055327</name>
</gene>
<comment type="caution">
    <text evidence="2">The sequence shown here is derived from an EMBL/GenBank/DDBJ whole genome shotgun (WGS) entry which is preliminary data.</text>
</comment>
<sequence length="220" mass="24403">MPPPERLGAAREEGSLSHRLPRDEGATFHHPGSFLPSLTLEDIGAATPRQEEPPERVKTSTTTTFPPAPLTRARSLSRNSLKPRMFNSRPPPFSINLSPAHHHSPSVYLPPTTILHKFNSRPPPFSINLSLAHYHSPSGLLPPTTILHQFISRPLPFSISLTPAHHHSPSIYLPPTTILHQFIFRPPTLSISSYPSNTIFKTIILGALLCFIMFSELEST</sequence>